<evidence type="ECO:0000313" key="1">
    <source>
        <dbReference type="EMBL" id="MFD2697936.1"/>
    </source>
</evidence>
<sequence length="117" mass="13323">MQYLNILSSFVHDAHLNQNYNEYEFSVLNKHILAVFEPNQVIDLIYYLDTPSLGVEPNACFWCNEISNPGPCEIKERPQGGYYLARNATVKKYRFGIAMGGGSVEVPCTWQEWVAEG</sequence>
<evidence type="ECO:0000313" key="2">
    <source>
        <dbReference type="Proteomes" id="UP001597357"/>
    </source>
</evidence>
<protein>
    <submittedName>
        <fullName evidence="1">Uncharacterized protein</fullName>
    </submittedName>
</protein>
<accession>A0ABW5SDV4</accession>
<dbReference type="Proteomes" id="UP001597357">
    <property type="component" value="Unassembled WGS sequence"/>
</dbReference>
<name>A0ABW5SDV4_9FLAO</name>
<proteinExistence type="predicted"/>
<dbReference type="EMBL" id="JBHULZ010000041">
    <property type="protein sequence ID" value="MFD2697936.1"/>
    <property type="molecule type" value="Genomic_DNA"/>
</dbReference>
<organism evidence="1 2">
    <name type="scientific">Mesonia sediminis</name>
    <dbReference type="NCBI Taxonomy" id="1703946"/>
    <lineage>
        <taxon>Bacteria</taxon>
        <taxon>Pseudomonadati</taxon>
        <taxon>Bacteroidota</taxon>
        <taxon>Flavobacteriia</taxon>
        <taxon>Flavobacteriales</taxon>
        <taxon>Flavobacteriaceae</taxon>
        <taxon>Mesonia</taxon>
    </lineage>
</organism>
<comment type="caution">
    <text evidence="1">The sequence shown here is derived from an EMBL/GenBank/DDBJ whole genome shotgun (WGS) entry which is preliminary data.</text>
</comment>
<keyword evidence="2" id="KW-1185">Reference proteome</keyword>
<reference evidence="2" key="1">
    <citation type="journal article" date="2019" name="Int. J. Syst. Evol. Microbiol.">
        <title>The Global Catalogue of Microorganisms (GCM) 10K type strain sequencing project: providing services to taxonomists for standard genome sequencing and annotation.</title>
        <authorList>
            <consortium name="The Broad Institute Genomics Platform"/>
            <consortium name="The Broad Institute Genome Sequencing Center for Infectious Disease"/>
            <person name="Wu L."/>
            <person name="Ma J."/>
        </authorList>
    </citation>
    <scope>NUCLEOTIDE SEQUENCE [LARGE SCALE GENOMIC DNA]</scope>
    <source>
        <strain evidence="2">KCTC 42255</strain>
    </source>
</reference>
<gene>
    <name evidence="1" type="ORF">ACFSQ0_08035</name>
</gene>